<name>A0A948WY69_9GAMM</name>
<dbReference type="Proteomes" id="UP000733611">
    <property type="component" value="Unassembled WGS sequence"/>
</dbReference>
<dbReference type="AlphaFoldDB" id="A0A948WY69"/>
<comment type="caution">
    <text evidence="4">The sequence shown here is derived from an EMBL/GenBank/DDBJ whole genome shotgun (WGS) entry which is preliminary data.</text>
</comment>
<feature type="compositionally biased region" description="Low complexity" evidence="1">
    <location>
        <begin position="168"/>
        <end position="188"/>
    </location>
</feature>
<feature type="region of interest" description="Disordered" evidence="1">
    <location>
        <begin position="111"/>
        <end position="202"/>
    </location>
</feature>
<evidence type="ECO:0000313" key="4">
    <source>
        <dbReference type="EMBL" id="MBU3843403.1"/>
    </source>
</evidence>
<dbReference type="GO" id="GO:0032153">
    <property type="term" value="C:cell division site"/>
    <property type="evidence" value="ECO:0007669"/>
    <property type="project" value="TreeGrafter"/>
</dbReference>
<dbReference type="EMBL" id="JAHLFE010000014">
    <property type="protein sequence ID" value="MBU3843403.1"/>
    <property type="molecule type" value="Genomic_DNA"/>
</dbReference>
<keyword evidence="2" id="KW-0812">Transmembrane</keyword>
<sequence length="284" mass="30030">MAISTSLRNRIVGFTIVASTILIFLPVILSKDMIKRDAPDNSAIAINQNGAVLDDNGNLQHQPLPNNAQAFNFGNRNGQLSIAGNPNTQPSLQANKPVPADNGVEILEAPRQGAQPPSALGPAPLPTAQNRPNNVSTRPQTEILEAKPQPQKKPEVLVANNNKDNRKPAATTTASTTAKPAPRPAATTNANKSSSGSPKVIAGTKPQEKYVIQVGVFSKRTNADNVINKITKAGISVYAVQTSSNNGQPLFRIYAGRANARSDLQAQSARIDKLCGTKSKIVAL</sequence>
<evidence type="ECO:0000256" key="2">
    <source>
        <dbReference type="SAM" id="Phobius"/>
    </source>
</evidence>
<protein>
    <submittedName>
        <fullName evidence="4">SPOR domain-containing protein</fullName>
    </submittedName>
</protein>
<evidence type="ECO:0000259" key="3">
    <source>
        <dbReference type="PROSITE" id="PS51724"/>
    </source>
</evidence>
<dbReference type="InterPro" id="IPR052521">
    <property type="entry name" value="Cell_div_SPOR-domain"/>
</dbReference>
<feature type="compositionally biased region" description="Polar residues" evidence="1">
    <location>
        <begin position="75"/>
        <end position="94"/>
    </location>
</feature>
<evidence type="ECO:0000313" key="5">
    <source>
        <dbReference type="Proteomes" id="UP000733611"/>
    </source>
</evidence>
<reference evidence="4" key="1">
    <citation type="journal article" date="2021" name="PeerJ">
        <title>Extensive microbial diversity within the chicken gut microbiome revealed by metagenomics and culture.</title>
        <authorList>
            <person name="Gilroy R."/>
            <person name="Ravi A."/>
            <person name="Getino M."/>
            <person name="Pursley I."/>
            <person name="Horton D.L."/>
            <person name="Alikhan N.F."/>
            <person name="Baker D."/>
            <person name="Gharbi K."/>
            <person name="Hall N."/>
            <person name="Watson M."/>
            <person name="Adriaenssens E.M."/>
            <person name="Foster-Nyarko E."/>
            <person name="Jarju S."/>
            <person name="Secka A."/>
            <person name="Antonio M."/>
            <person name="Oren A."/>
            <person name="Chaudhuri R.R."/>
            <person name="La Ragione R."/>
            <person name="Hildebrand F."/>
            <person name="Pallen M.J."/>
        </authorList>
    </citation>
    <scope>NUCLEOTIDE SEQUENCE</scope>
    <source>
        <strain evidence="4">378</strain>
    </source>
</reference>
<dbReference type="PROSITE" id="PS51724">
    <property type="entry name" value="SPOR"/>
    <property type="match status" value="1"/>
</dbReference>
<dbReference type="Gene3D" id="3.30.70.1070">
    <property type="entry name" value="Sporulation related repeat"/>
    <property type="match status" value="1"/>
</dbReference>
<reference evidence="4" key="2">
    <citation type="submission" date="2021-04" db="EMBL/GenBank/DDBJ databases">
        <authorList>
            <person name="Gilroy R."/>
        </authorList>
    </citation>
    <scope>NUCLEOTIDE SEQUENCE</scope>
    <source>
        <strain evidence="4">378</strain>
    </source>
</reference>
<dbReference type="PANTHER" id="PTHR38687">
    <property type="entry name" value="CELL DIVISION PROTEIN DEDD-RELATED"/>
    <property type="match status" value="1"/>
</dbReference>
<dbReference type="GO" id="GO:0032506">
    <property type="term" value="P:cytokinetic process"/>
    <property type="evidence" value="ECO:0007669"/>
    <property type="project" value="TreeGrafter"/>
</dbReference>
<feature type="domain" description="SPOR" evidence="3">
    <location>
        <begin position="204"/>
        <end position="284"/>
    </location>
</feature>
<dbReference type="InterPro" id="IPR036680">
    <property type="entry name" value="SPOR-like_sf"/>
</dbReference>
<keyword evidence="2" id="KW-1133">Transmembrane helix</keyword>
<organism evidence="4 5">
    <name type="scientific">Candidatus Anaerobiospirillum pullicola</name>
    <dbReference type="NCBI Taxonomy" id="2838451"/>
    <lineage>
        <taxon>Bacteria</taxon>
        <taxon>Pseudomonadati</taxon>
        <taxon>Pseudomonadota</taxon>
        <taxon>Gammaproteobacteria</taxon>
        <taxon>Aeromonadales</taxon>
        <taxon>Succinivibrionaceae</taxon>
        <taxon>Anaerobiospirillum</taxon>
    </lineage>
</organism>
<feature type="transmembrane region" description="Helical" evidence="2">
    <location>
        <begin position="12"/>
        <end position="29"/>
    </location>
</feature>
<accession>A0A948WY69</accession>
<proteinExistence type="predicted"/>
<keyword evidence="2" id="KW-0472">Membrane</keyword>
<dbReference type="PANTHER" id="PTHR38687:SF1">
    <property type="entry name" value="CELL DIVISION PROTEIN DEDD"/>
    <property type="match status" value="1"/>
</dbReference>
<gene>
    <name evidence="4" type="ORF">H9847_00805</name>
</gene>
<dbReference type="SUPFAM" id="SSF110997">
    <property type="entry name" value="Sporulation related repeat"/>
    <property type="match status" value="1"/>
</dbReference>
<dbReference type="Pfam" id="PF05036">
    <property type="entry name" value="SPOR"/>
    <property type="match status" value="1"/>
</dbReference>
<feature type="region of interest" description="Disordered" evidence="1">
    <location>
        <begin position="75"/>
        <end position="99"/>
    </location>
</feature>
<dbReference type="InterPro" id="IPR007730">
    <property type="entry name" value="SPOR-like_dom"/>
</dbReference>
<feature type="compositionally biased region" description="Polar residues" evidence="1">
    <location>
        <begin position="127"/>
        <end position="140"/>
    </location>
</feature>
<evidence type="ECO:0000256" key="1">
    <source>
        <dbReference type="SAM" id="MobiDB-lite"/>
    </source>
</evidence>
<dbReference type="GO" id="GO:0030428">
    <property type="term" value="C:cell septum"/>
    <property type="evidence" value="ECO:0007669"/>
    <property type="project" value="TreeGrafter"/>
</dbReference>
<dbReference type="GO" id="GO:0042834">
    <property type="term" value="F:peptidoglycan binding"/>
    <property type="evidence" value="ECO:0007669"/>
    <property type="project" value="InterPro"/>
</dbReference>